<keyword evidence="1" id="KW-0732">Signal</keyword>
<protein>
    <submittedName>
        <fullName evidence="2">Uncharacterized protein</fullName>
    </submittedName>
</protein>
<keyword evidence="3" id="KW-1185">Reference proteome</keyword>
<dbReference type="Proteomes" id="UP000503399">
    <property type="component" value="Chromosome"/>
</dbReference>
<dbReference type="EMBL" id="LR778114">
    <property type="protein sequence ID" value="CAB1129628.1"/>
    <property type="molecule type" value="Genomic_DNA"/>
</dbReference>
<dbReference type="PROSITE" id="PS51257">
    <property type="entry name" value="PROKAR_LIPOPROTEIN"/>
    <property type="match status" value="1"/>
</dbReference>
<gene>
    <name evidence="2" type="ORF">R50_2131</name>
</gene>
<reference evidence="2 3" key="1">
    <citation type="submission" date="2020-02" db="EMBL/GenBank/DDBJ databases">
        <authorList>
            <person name="Hogendoorn C."/>
        </authorList>
    </citation>
    <scope>NUCLEOTIDE SEQUENCE [LARGE SCALE GENOMIC DNA]</scope>
    <source>
        <strain evidence="2">R501</strain>
    </source>
</reference>
<evidence type="ECO:0000313" key="2">
    <source>
        <dbReference type="EMBL" id="CAB1129628.1"/>
    </source>
</evidence>
<dbReference type="AlphaFoldDB" id="A0A6F8ZIK8"/>
<organism evidence="2 3">
    <name type="scientific">Candidatus Hydrogenisulfobacillus filiaventi</name>
    <dbReference type="NCBI Taxonomy" id="2707344"/>
    <lineage>
        <taxon>Bacteria</taxon>
        <taxon>Bacillati</taxon>
        <taxon>Bacillota</taxon>
        <taxon>Clostridia</taxon>
        <taxon>Eubacteriales</taxon>
        <taxon>Clostridiales Family XVII. Incertae Sedis</taxon>
        <taxon>Candidatus Hydrogenisulfobacillus</taxon>
    </lineage>
</organism>
<name>A0A6F8ZIK8_9FIRM</name>
<feature type="chain" id="PRO_5038820317" evidence="1">
    <location>
        <begin position="28"/>
        <end position="320"/>
    </location>
</feature>
<sequence length="320" mass="32974">MTWRRLAALGAAVVGLLACSGSAPVPAPPGAAALYSRGGSLWLQPLSAAGRPRGAPVRLGRLGLAGPWNLAVAWRGGVAVATGRRLLWWRPGRLRTLATAPSGCALMGVARGRRRLWRLEACPARRTETVEAGGMAPRRLPSGIPYLFAGPGGHPAALLTRPRSGVLLLLGGAGAGWRRRLPVPPVGTAIWNGRAFLVPLWAGAGHIRLARVPLRGPLHLGPAAPPVLTPLAVGGRPGWVLTAAGLERPGATAPALSWPAPPAQTPWPAGQAGGWLLIQDGFSQGFWFAPAAGTFGGELRWSLPPGAVGRALVPYGAGGR</sequence>
<dbReference type="KEGG" id="hfv:R50_2131"/>
<proteinExistence type="predicted"/>
<feature type="signal peptide" evidence="1">
    <location>
        <begin position="1"/>
        <end position="27"/>
    </location>
</feature>
<evidence type="ECO:0000313" key="3">
    <source>
        <dbReference type="Proteomes" id="UP000503399"/>
    </source>
</evidence>
<evidence type="ECO:0000256" key="1">
    <source>
        <dbReference type="SAM" id="SignalP"/>
    </source>
</evidence>
<accession>A0A6F8ZIK8</accession>